<dbReference type="EC" id="5.1.99.6" evidence="19"/>
<dbReference type="GO" id="GO:0052856">
    <property type="term" value="F:NAD(P)HX epimerase activity"/>
    <property type="evidence" value="ECO:0007669"/>
    <property type="project" value="UniProtKB-UniRule"/>
</dbReference>
<evidence type="ECO:0000256" key="16">
    <source>
        <dbReference type="ARBA" id="ARBA00049209"/>
    </source>
</evidence>
<dbReference type="OrthoDB" id="9806925at2"/>
<accession>A0A4V3CK03</accession>
<feature type="binding site" evidence="18">
    <location>
        <begin position="65"/>
        <end position="69"/>
    </location>
    <ligand>
        <name>(6S)-NADPHX</name>
        <dbReference type="ChEBI" id="CHEBI:64076"/>
    </ligand>
</feature>
<feature type="binding site" evidence="17">
    <location>
        <position position="378"/>
    </location>
    <ligand>
        <name>(6S)-NADPHX</name>
        <dbReference type="ChEBI" id="CHEBI:64076"/>
    </ligand>
</feature>
<keyword evidence="9 18" id="KW-0630">Potassium</keyword>
<dbReference type="PROSITE" id="PS51383">
    <property type="entry name" value="YJEF_C_3"/>
    <property type="match status" value="1"/>
</dbReference>
<dbReference type="SUPFAM" id="SSF64153">
    <property type="entry name" value="YjeF N-terminal domain-like"/>
    <property type="match status" value="1"/>
</dbReference>
<dbReference type="InterPro" id="IPR017953">
    <property type="entry name" value="Carbohydrate_kinase_pred_CS"/>
</dbReference>
<dbReference type="Gene3D" id="3.40.50.10260">
    <property type="entry name" value="YjeF N-terminal domain"/>
    <property type="match status" value="1"/>
</dbReference>
<evidence type="ECO:0000256" key="5">
    <source>
        <dbReference type="ARBA" id="ARBA00022723"/>
    </source>
</evidence>
<keyword evidence="11 18" id="KW-0413">Isomerase</keyword>
<gene>
    <name evidence="17" type="primary">nnrD</name>
    <name evidence="18" type="synonym">nnrE</name>
    <name evidence="22" type="ORF">DFR39_102115</name>
</gene>
<proteinExistence type="inferred from homology"/>
<feature type="binding site" evidence="17">
    <location>
        <position position="324"/>
    </location>
    <ligand>
        <name>(6S)-NADPHX</name>
        <dbReference type="ChEBI" id="CHEBI:64076"/>
    </ligand>
</feature>
<dbReference type="Pfam" id="PF01256">
    <property type="entry name" value="Carb_kinase"/>
    <property type="match status" value="1"/>
</dbReference>
<evidence type="ECO:0000256" key="4">
    <source>
        <dbReference type="ARBA" id="ARBA00009524"/>
    </source>
</evidence>
<keyword evidence="7 17" id="KW-0067">ATP-binding</keyword>
<dbReference type="GO" id="GO:0005524">
    <property type="term" value="F:ATP binding"/>
    <property type="evidence" value="ECO:0007669"/>
    <property type="project" value="UniProtKB-UniRule"/>
</dbReference>
<dbReference type="GO" id="GO:0046496">
    <property type="term" value="P:nicotinamide nucleotide metabolic process"/>
    <property type="evidence" value="ECO:0007669"/>
    <property type="project" value="UniProtKB-UniRule"/>
</dbReference>
<dbReference type="CDD" id="cd01171">
    <property type="entry name" value="YXKO-related"/>
    <property type="match status" value="1"/>
</dbReference>
<dbReference type="EMBL" id="SNXE01000002">
    <property type="protein sequence ID" value="TDP11736.1"/>
    <property type="molecule type" value="Genomic_DNA"/>
</dbReference>
<comment type="catalytic activity">
    <reaction evidence="1 18 19">
        <text>(6R)-NADHX = (6S)-NADHX</text>
        <dbReference type="Rhea" id="RHEA:32215"/>
        <dbReference type="ChEBI" id="CHEBI:64074"/>
        <dbReference type="ChEBI" id="CHEBI:64075"/>
        <dbReference type="EC" id="5.1.99.6"/>
    </reaction>
</comment>
<evidence type="ECO:0000256" key="18">
    <source>
        <dbReference type="HAMAP-Rule" id="MF_01966"/>
    </source>
</evidence>
<comment type="catalytic activity">
    <reaction evidence="2 18 19">
        <text>(6R)-NADPHX = (6S)-NADPHX</text>
        <dbReference type="Rhea" id="RHEA:32227"/>
        <dbReference type="ChEBI" id="CHEBI:64076"/>
        <dbReference type="ChEBI" id="CHEBI:64077"/>
        <dbReference type="EC" id="5.1.99.6"/>
    </reaction>
</comment>
<dbReference type="InterPro" id="IPR036652">
    <property type="entry name" value="YjeF_N_dom_sf"/>
</dbReference>
<keyword evidence="10 17" id="KW-0520">NAD</keyword>
<dbReference type="InterPro" id="IPR000631">
    <property type="entry name" value="CARKD"/>
</dbReference>
<evidence type="ECO:0000256" key="13">
    <source>
        <dbReference type="ARBA" id="ARBA00023268"/>
    </source>
</evidence>
<evidence type="ECO:0000256" key="6">
    <source>
        <dbReference type="ARBA" id="ARBA00022741"/>
    </source>
</evidence>
<comment type="cofactor">
    <cofactor evidence="17">
        <name>Mg(2+)</name>
        <dbReference type="ChEBI" id="CHEBI:18420"/>
    </cofactor>
</comment>
<evidence type="ECO:0000256" key="9">
    <source>
        <dbReference type="ARBA" id="ARBA00022958"/>
    </source>
</evidence>
<feature type="binding site" evidence="18">
    <location>
        <position position="66"/>
    </location>
    <ligand>
        <name>K(+)</name>
        <dbReference type="ChEBI" id="CHEBI:29103"/>
    </ligand>
</feature>
<evidence type="ECO:0000256" key="17">
    <source>
        <dbReference type="HAMAP-Rule" id="MF_01965"/>
    </source>
</evidence>
<evidence type="ECO:0000313" key="22">
    <source>
        <dbReference type="EMBL" id="TDP11736.1"/>
    </source>
</evidence>
<keyword evidence="22" id="KW-0808">Transferase</keyword>
<protein>
    <recommendedName>
        <fullName evidence="19">Bifunctional NAD(P)H-hydrate repair enzyme</fullName>
    </recommendedName>
    <alternativeName>
        <fullName evidence="19">Nicotinamide nucleotide repair protein</fullName>
    </alternativeName>
    <domain>
        <recommendedName>
            <fullName evidence="19">ADP-dependent (S)-NAD(P)H-hydrate dehydratase</fullName>
            <ecNumber evidence="19">4.2.1.136</ecNumber>
        </recommendedName>
        <alternativeName>
            <fullName evidence="19">ADP-dependent NAD(P)HX dehydratase</fullName>
        </alternativeName>
    </domain>
    <domain>
        <recommendedName>
            <fullName evidence="19">NAD(P)H-hydrate epimerase</fullName>
            <ecNumber evidence="19">5.1.99.6</ecNumber>
        </recommendedName>
    </domain>
</protein>
<dbReference type="HAMAP" id="MF_01966">
    <property type="entry name" value="NADHX_epimerase"/>
    <property type="match status" value="1"/>
</dbReference>
<dbReference type="GO" id="GO:0110051">
    <property type="term" value="P:metabolite repair"/>
    <property type="evidence" value="ECO:0007669"/>
    <property type="project" value="TreeGrafter"/>
</dbReference>
<dbReference type="HAMAP" id="MF_01965">
    <property type="entry name" value="NADHX_dehydratase"/>
    <property type="match status" value="1"/>
</dbReference>
<evidence type="ECO:0000256" key="15">
    <source>
        <dbReference type="ARBA" id="ARBA00048238"/>
    </source>
</evidence>
<feature type="binding site" evidence="18">
    <location>
        <begin position="136"/>
        <end position="142"/>
    </location>
    <ligand>
        <name>(6S)-NADPHX</name>
        <dbReference type="ChEBI" id="CHEBI:64076"/>
    </ligand>
</feature>
<evidence type="ECO:0000256" key="11">
    <source>
        <dbReference type="ARBA" id="ARBA00023235"/>
    </source>
</evidence>
<feature type="binding site" evidence="17">
    <location>
        <begin position="415"/>
        <end position="419"/>
    </location>
    <ligand>
        <name>AMP</name>
        <dbReference type="ChEBI" id="CHEBI:456215"/>
    </ligand>
</feature>
<dbReference type="EC" id="4.2.1.136" evidence="19"/>
<dbReference type="NCBIfam" id="TIGR00197">
    <property type="entry name" value="yjeF_nterm"/>
    <property type="match status" value="1"/>
</dbReference>
<evidence type="ECO:0000259" key="21">
    <source>
        <dbReference type="PROSITE" id="PS51385"/>
    </source>
</evidence>
<evidence type="ECO:0000256" key="2">
    <source>
        <dbReference type="ARBA" id="ARBA00000909"/>
    </source>
</evidence>
<sequence>MRRILPSSIHLPLHGLAASRAWESEALALTPPHALMARAGLAVAKLALALYPAARRIALFCGPGNNGGDALLAAQHLARQGRLVQLWMAPQAADAGHSRPADAAWALEEARQAGLSPQHSLPQTLDADLVIDGLLGLGAARAPTGWLAEAIALINRQRAPVLAIDLPSGLDGQHGSCAGAAVKAQHCLSLLTLKPGLFTAQGRALSGDIWWDDLAHPSPHAPSAWLLGAQALREWQALLGPRGHASHKGSWGDVLVIGGAPGMRGAAQLASQAALAAGAGRVYVGLLEAKTDSPLGRPELMHWHEAQLAEPASWAQHTVVAGCGGALLMARVLPQLLAHASRLVLDADALNALAAEADLRSLLRARAAQGLATVLTPHPLEAARLLGSCSQEVQADRLGAAQALAMDLACCVVLKGSGSVIASPGSVCAINSSGNGRLASAGTGDVLAGWLGGLWAQLPPQLPHKHPQHEALHTLACAAVYWHGAAASGAEGGPLRAAELIERMLRLHPQVPD</sequence>
<dbReference type="PANTHER" id="PTHR12592:SF0">
    <property type="entry name" value="ATP-DEPENDENT (S)-NAD(P)H-HYDRATE DEHYDRATASE"/>
    <property type="match status" value="1"/>
</dbReference>
<keyword evidence="5 18" id="KW-0479">Metal-binding</keyword>
<evidence type="ECO:0000256" key="19">
    <source>
        <dbReference type="PIRNR" id="PIRNR017184"/>
    </source>
</evidence>
<keyword evidence="8 17" id="KW-0521">NADP</keyword>
<comment type="caution">
    <text evidence="22">The sequence shown here is derived from an EMBL/GenBank/DDBJ whole genome shotgun (WGS) entry which is preliminary data.</text>
</comment>
<dbReference type="InterPro" id="IPR030677">
    <property type="entry name" value="Nnr"/>
</dbReference>
<organism evidence="22 23">
    <name type="scientific">Roseateles asaccharophilus</name>
    <dbReference type="NCBI Taxonomy" id="582607"/>
    <lineage>
        <taxon>Bacteria</taxon>
        <taxon>Pseudomonadati</taxon>
        <taxon>Pseudomonadota</taxon>
        <taxon>Betaproteobacteria</taxon>
        <taxon>Burkholderiales</taxon>
        <taxon>Sphaerotilaceae</taxon>
        <taxon>Roseateles</taxon>
    </lineage>
</organism>
<dbReference type="PIRSF" id="PIRSF017184">
    <property type="entry name" value="Nnr"/>
    <property type="match status" value="1"/>
</dbReference>
<feature type="domain" description="YjeF C-terminal" evidence="20">
    <location>
        <begin position="231"/>
        <end position="511"/>
    </location>
</feature>
<evidence type="ECO:0000256" key="12">
    <source>
        <dbReference type="ARBA" id="ARBA00023239"/>
    </source>
</evidence>
<keyword evidence="23" id="KW-1185">Reference proteome</keyword>
<comment type="catalytic activity">
    <reaction evidence="15 17 19">
        <text>(6S)-NADHX + ADP = AMP + phosphate + NADH + H(+)</text>
        <dbReference type="Rhea" id="RHEA:32223"/>
        <dbReference type="ChEBI" id="CHEBI:15378"/>
        <dbReference type="ChEBI" id="CHEBI:43474"/>
        <dbReference type="ChEBI" id="CHEBI:57945"/>
        <dbReference type="ChEBI" id="CHEBI:64074"/>
        <dbReference type="ChEBI" id="CHEBI:456215"/>
        <dbReference type="ChEBI" id="CHEBI:456216"/>
        <dbReference type="EC" id="4.2.1.136"/>
    </reaction>
</comment>
<evidence type="ECO:0000256" key="7">
    <source>
        <dbReference type="ARBA" id="ARBA00022840"/>
    </source>
</evidence>
<feature type="binding site" evidence="17">
    <location>
        <position position="266"/>
    </location>
    <ligand>
        <name>(6S)-NADPHX</name>
        <dbReference type="ChEBI" id="CHEBI:64076"/>
    </ligand>
</feature>
<feature type="binding site" evidence="18">
    <location>
        <position position="168"/>
    </location>
    <ligand>
        <name>K(+)</name>
        <dbReference type="ChEBI" id="CHEBI:29103"/>
    </ligand>
</feature>
<comment type="similarity">
    <text evidence="18">Belongs to the NnrE/AIBP family.</text>
</comment>
<keyword evidence="13" id="KW-0511">Multifunctional enzyme</keyword>
<dbReference type="PROSITE" id="PS51385">
    <property type="entry name" value="YJEF_N"/>
    <property type="match status" value="1"/>
</dbReference>
<feature type="binding site" evidence="18">
    <location>
        <position position="132"/>
    </location>
    <ligand>
        <name>K(+)</name>
        <dbReference type="ChEBI" id="CHEBI:29103"/>
    </ligand>
</feature>
<comment type="function">
    <text evidence="17">Catalyzes the dehydration of the S-form of NAD(P)HX at the expense of ADP, which is converted to AMP. Together with NAD(P)HX epimerase, which catalyzes the epimerization of the S- and R-forms, the enzyme allows the repair of both epimers of NAD(P)HX, a damaged form of NAD(P)H that is a result of enzymatic or heat-dependent hydration.</text>
</comment>
<evidence type="ECO:0000256" key="1">
    <source>
        <dbReference type="ARBA" id="ARBA00000013"/>
    </source>
</evidence>
<comment type="similarity">
    <text evidence="4 19">In the C-terminal section; belongs to the NnrD/CARKD family.</text>
</comment>
<comment type="caution">
    <text evidence="18">Lacks conserved residue(s) required for the propagation of feature annotation.</text>
</comment>
<evidence type="ECO:0000256" key="3">
    <source>
        <dbReference type="ARBA" id="ARBA00006001"/>
    </source>
</evidence>
<comment type="similarity">
    <text evidence="3 19">In the N-terminal section; belongs to the NnrE/AIBP family.</text>
</comment>
<evidence type="ECO:0000256" key="14">
    <source>
        <dbReference type="ARBA" id="ARBA00025153"/>
    </source>
</evidence>
<feature type="binding site" evidence="17">
    <location>
        <position position="444"/>
    </location>
    <ligand>
        <name>AMP</name>
        <dbReference type="ChEBI" id="CHEBI:456215"/>
    </ligand>
</feature>
<dbReference type="InterPro" id="IPR004443">
    <property type="entry name" value="YjeF_N_dom"/>
</dbReference>
<keyword evidence="12 17" id="KW-0456">Lyase</keyword>
<dbReference type="GO" id="GO:0052855">
    <property type="term" value="F:ADP-dependent NAD(P)H-hydrate dehydratase activity"/>
    <property type="evidence" value="ECO:0007669"/>
    <property type="project" value="UniProtKB-UniRule"/>
</dbReference>
<keyword evidence="6 17" id="KW-0547">Nucleotide-binding</keyword>
<feature type="binding site" evidence="17">
    <location>
        <position position="445"/>
    </location>
    <ligand>
        <name>(6S)-NADPHX</name>
        <dbReference type="ChEBI" id="CHEBI:64076"/>
    </ligand>
</feature>
<comment type="subunit">
    <text evidence="17">Homotetramer.</text>
</comment>
<feature type="domain" description="YjeF N-terminal" evidence="21">
    <location>
        <begin position="19"/>
        <end position="222"/>
    </location>
</feature>
<dbReference type="InterPro" id="IPR029056">
    <property type="entry name" value="Ribokinase-like"/>
</dbReference>
<evidence type="ECO:0000256" key="10">
    <source>
        <dbReference type="ARBA" id="ARBA00023027"/>
    </source>
</evidence>
<dbReference type="GO" id="GO:0046872">
    <property type="term" value="F:metal ion binding"/>
    <property type="evidence" value="ECO:0007669"/>
    <property type="project" value="UniProtKB-UniRule"/>
</dbReference>
<dbReference type="PANTHER" id="PTHR12592">
    <property type="entry name" value="ATP-DEPENDENT (S)-NAD(P)H-HYDRATE DEHYDRATASE FAMILY MEMBER"/>
    <property type="match status" value="1"/>
</dbReference>
<dbReference type="Pfam" id="PF03853">
    <property type="entry name" value="YjeF_N"/>
    <property type="match status" value="1"/>
</dbReference>
<comment type="cofactor">
    <cofactor evidence="18 19">
        <name>K(+)</name>
        <dbReference type="ChEBI" id="CHEBI:29103"/>
    </cofactor>
    <text evidence="18 19">Binds 1 potassium ion per subunit.</text>
</comment>
<dbReference type="PROSITE" id="PS01050">
    <property type="entry name" value="YJEF_C_2"/>
    <property type="match status" value="1"/>
</dbReference>
<evidence type="ECO:0000256" key="8">
    <source>
        <dbReference type="ARBA" id="ARBA00022857"/>
    </source>
</evidence>
<keyword evidence="22" id="KW-0418">Kinase</keyword>
<dbReference type="Proteomes" id="UP000295357">
    <property type="component" value="Unassembled WGS sequence"/>
</dbReference>
<feature type="binding site" evidence="18">
    <location>
        <position position="165"/>
    </location>
    <ligand>
        <name>(6S)-NADPHX</name>
        <dbReference type="ChEBI" id="CHEBI:64076"/>
    </ligand>
</feature>
<dbReference type="AlphaFoldDB" id="A0A4V3CK03"/>
<evidence type="ECO:0000259" key="20">
    <source>
        <dbReference type="PROSITE" id="PS51383"/>
    </source>
</evidence>
<reference evidence="22 23" key="1">
    <citation type="submission" date="2019-03" db="EMBL/GenBank/DDBJ databases">
        <title>Genomic Encyclopedia of Type Strains, Phase IV (KMG-IV): sequencing the most valuable type-strain genomes for metagenomic binning, comparative biology and taxonomic classification.</title>
        <authorList>
            <person name="Goeker M."/>
        </authorList>
    </citation>
    <scope>NUCLEOTIDE SEQUENCE [LARGE SCALE GENOMIC DNA]</scope>
    <source>
        <strain evidence="22 23">DSM 25082</strain>
    </source>
</reference>
<evidence type="ECO:0000313" key="23">
    <source>
        <dbReference type="Proteomes" id="UP000295357"/>
    </source>
</evidence>
<dbReference type="NCBIfam" id="TIGR00196">
    <property type="entry name" value="yjeF_cterm"/>
    <property type="match status" value="1"/>
</dbReference>
<comment type="function">
    <text evidence="18">Catalyzes the epimerization of the S- and R-forms of NAD(P)HX, a damaged form of NAD(P)H that is a result of enzymatic or heat-dependent hydration. This is a prerequisite for the S-specific NAD(P)H-hydrate dehydratase to allow the repair of both epimers of NAD(P)HX.</text>
</comment>
<name>A0A4V3CK03_9BURK</name>
<comment type="similarity">
    <text evidence="17">Belongs to the NnrD/CARKD family.</text>
</comment>
<dbReference type="RefSeq" id="WP_133602516.1">
    <property type="nucleotide sequence ID" value="NZ_JAUFPJ010000002.1"/>
</dbReference>
<dbReference type="Gene3D" id="3.40.1190.20">
    <property type="match status" value="1"/>
</dbReference>
<comment type="function">
    <text evidence="14 19">Bifunctional enzyme that catalyzes the epimerization of the S- and R-forms of NAD(P)HX and the dehydration of the S-form of NAD(P)HX at the expense of ADP, which is converted to AMP. This allows the repair of both epimers of NAD(P)HX, a damaged form of NAD(P)H that is a result of enzymatic or heat-dependent hydration.</text>
</comment>
<dbReference type="SUPFAM" id="SSF53613">
    <property type="entry name" value="Ribokinase-like"/>
    <property type="match status" value="1"/>
</dbReference>
<dbReference type="GO" id="GO:0016301">
    <property type="term" value="F:kinase activity"/>
    <property type="evidence" value="ECO:0007669"/>
    <property type="project" value="UniProtKB-KW"/>
</dbReference>
<comment type="catalytic activity">
    <reaction evidence="16 17 19">
        <text>(6S)-NADPHX + ADP = AMP + phosphate + NADPH + H(+)</text>
        <dbReference type="Rhea" id="RHEA:32235"/>
        <dbReference type="ChEBI" id="CHEBI:15378"/>
        <dbReference type="ChEBI" id="CHEBI:43474"/>
        <dbReference type="ChEBI" id="CHEBI:57783"/>
        <dbReference type="ChEBI" id="CHEBI:64076"/>
        <dbReference type="ChEBI" id="CHEBI:456215"/>
        <dbReference type="ChEBI" id="CHEBI:456216"/>
        <dbReference type="EC" id="4.2.1.136"/>
    </reaction>
</comment>